<dbReference type="InterPro" id="IPR003593">
    <property type="entry name" value="AAA+_ATPase"/>
</dbReference>
<evidence type="ECO:0000256" key="2">
    <source>
        <dbReference type="ARBA" id="ARBA00007448"/>
    </source>
</evidence>
<evidence type="ECO:0000256" key="1">
    <source>
        <dbReference type="ARBA" id="ARBA00001946"/>
    </source>
</evidence>
<dbReference type="Pfam" id="PF25568">
    <property type="entry name" value="AAA_lid_At3g28540"/>
    <property type="match status" value="1"/>
</dbReference>
<evidence type="ECO:0000259" key="7">
    <source>
        <dbReference type="SMART" id="SM00382"/>
    </source>
</evidence>
<name>A0AAD5Z3I0_9POAL</name>
<keyword evidence="5" id="KW-0067">ATP-binding</keyword>
<dbReference type="Gene3D" id="6.10.280.40">
    <property type="match status" value="1"/>
</dbReference>
<dbReference type="InterPro" id="IPR025753">
    <property type="entry name" value="AAA_N_dom"/>
</dbReference>
<comment type="catalytic activity">
    <reaction evidence="4">
        <text>ATP + H2O = ADP + phosphate + H(+)</text>
        <dbReference type="Rhea" id="RHEA:13065"/>
        <dbReference type="ChEBI" id="CHEBI:15377"/>
        <dbReference type="ChEBI" id="CHEBI:15378"/>
        <dbReference type="ChEBI" id="CHEBI:30616"/>
        <dbReference type="ChEBI" id="CHEBI:43474"/>
        <dbReference type="ChEBI" id="CHEBI:456216"/>
    </reaction>
</comment>
<dbReference type="Gene3D" id="3.40.50.300">
    <property type="entry name" value="P-loop containing nucleotide triphosphate hydrolases"/>
    <property type="match status" value="1"/>
</dbReference>
<evidence type="ECO:0000256" key="4">
    <source>
        <dbReference type="ARBA" id="ARBA00049360"/>
    </source>
</evidence>
<comment type="caution">
    <text evidence="8">The sequence shown here is derived from an EMBL/GenBank/DDBJ whole genome shotgun (WGS) entry which is preliminary data.</text>
</comment>
<dbReference type="GO" id="GO:0016887">
    <property type="term" value="F:ATP hydrolysis activity"/>
    <property type="evidence" value="ECO:0007669"/>
    <property type="project" value="InterPro"/>
</dbReference>
<accession>A0AAD5Z3I0</accession>
<keyword evidence="9" id="KW-1185">Reference proteome</keyword>
<dbReference type="SMART" id="SM00382">
    <property type="entry name" value="AAA"/>
    <property type="match status" value="1"/>
</dbReference>
<dbReference type="GO" id="GO:0005524">
    <property type="term" value="F:ATP binding"/>
    <property type="evidence" value="ECO:0007669"/>
    <property type="project" value="UniProtKB-KW"/>
</dbReference>
<dbReference type="EMBL" id="JAMRDG010000002">
    <property type="protein sequence ID" value="KAJ3685971.1"/>
    <property type="molecule type" value="Genomic_DNA"/>
</dbReference>
<evidence type="ECO:0000256" key="5">
    <source>
        <dbReference type="RuleBase" id="RU003651"/>
    </source>
</evidence>
<dbReference type="Pfam" id="PF14363">
    <property type="entry name" value="AAA_assoc"/>
    <property type="match status" value="1"/>
</dbReference>
<dbReference type="Pfam" id="PF00004">
    <property type="entry name" value="AAA"/>
    <property type="match status" value="1"/>
</dbReference>
<reference evidence="8 9" key="1">
    <citation type="journal article" date="2022" name="Cell">
        <title>Repeat-based holocentromeres influence genome architecture and karyotype evolution.</title>
        <authorList>
            <person name="Hofstatter P.G."/>
            <person name="Thangavel G."/>
            <person name="Lux T."/>
            <person name="Neumann P."/>
            <person name="Vondrak T."/>
            <person name="Novak P."/>
            <person name="Zhang M."/>
            <person name="Costa L."/>
            <person name="Castellani M."/>
            <person name="Scott A."/>
            <person name="Toegelov H."/>
            <person name="Fuchs J."/>
            <person name="Mata-Sucre Y."/>
            <person name="Dias Y."/>
            <person name="Vanzela A.L.L."/>
            <person name="Huettel B."/>
            <person name="Almeida C.C.S."/>
            <person name="Simkova H."/>
            <person name="Souza G."/>
            <person name="Pedrosa-Harand A."/>
            <person name="Macas J."/>
            <person name="Mayer K.F.X."/>
            <person name="Houben A."/>
            <person name="Marques A."/>
        </authorList>
    </citation>
    <scope>NUCLEOTIDE SEQUENCE [LARGE SCALE GENOMIC DNA]</scope>
    <source>
        <strain evidence="8">RhyTen1mFocal</strain>
    </source>
</reference>
<dbReference type="GO" id="GO:0006950">
    <property type="term" value="P:response to stress"/>
    <property type="evidence" value="ECO:0007669"/>
    <property type="project" value="UniProtKB-ARBA"/>
</dbReference>
<dbReference type="InterPro" id="IPR058017">
    <property type="entry name" value="At3g28540-like_C"/>
</dbReference>
<organism evidence="8 9">
    <name type="scientific">Rhynchospora tenuis</name>
    <dbReference type="NCBI Taxonomy" id="198213"/>
    <lineage>
        <taxon>Eukaryota</taxon>
        <taxon>Viridiplantae</taxon>
        <taxon>Streptophyta</taxon>
        <taxon>Embryophyta</taxon>
        <taxon>Tracheophyta</taxon>
        <taxon>Spermatophyta</taxon>
        <taxon>Magnoliopsida</taxon>
        <taxon>Liliopsida</taxon>
        <taxon>Poales</taxon>
        <taxon>Cyperaceae</taxon>
        <taxon>Cyperoideae</taxon>
        <taxon>Rhynchosporeae</taxon>
        <taxon>Rhynchospora</taxon>
    </lineage>
</organism>
<gene>
    <name evidence="8" type="ORF">LUZ61_015135</name>
</gene>
<dbReference type="Proteomes" id="UP001210211">
    <property type="component" value="Unassembled WGS sequence"/>
</dbReference>
<dbReference type="PANTHER" id="PTHR23070">
    <property type="entry name" value="BCS1 AAA-TYPE ATPASE"/>
    <property type="match status" value="1"/>
</dbReference>
<dbReference type="InterPro" id="IPR003960">
    <property type="entry name" value="ATPase_AAA_CS"/>
</dbReference>
<feature type="region of interest" description="Disordered" evidence="6">
    <location>
        <begin position="473"/>
        <end position="501"/>
    </location>
</feature>
<evidence type="ECO:0000313" key="8">
    <source>
        <dbReference type="EMBL" id="KAJ3685971.1"/>
    </source>
</evidence>
<feature type="domain" description="AAA+ ATPase" evidence="7">
    <location>
        <begin position="270"/>
        <end position="408"/>
    </location>
</feature>
<comment type="similarity">
    <text evidence="2">Belongs to the AAA ATPase family. BCS1 subfamily.</text>
</comment>
<comment type="cofactor">
    <cofactor evidence="1">
        <name>Mg(2+)</name>
        <dbReference type="ChEBI" id="CHEBI:18420"/>
    </cofactor>
</comment>
<evidence type="ECO:0000313" key="9">
    <source>
        <dbReference type="Proteomes" id="UP001210211"/>
    </source>
</evidence>
<keyword evidence="3" id="KW-0460">Magnesium</keyword>
<dbReference type="AlphaFoldDB" id="A0AAD5Z3I0"/>
<feature type="compositionally biased region" description="Acidic residues" evidence="6">
    <location>
        <begin position="487"/>
        <end position="501"/>
    </location>
</feature>
<dbReference type="CDD" id="cd19510">
    <property type="entry name" value="RecA-like_BCS1"/>
    <property type="match status" value="1"/>
</dbReference>
<protein>
    <recommendedName>
        <fullName evidence="7">AAA+ ATPase domain-containing protein</fullName>
    </recommendedName>
</protein>
<evidence type="ECO:0000256" key="3">
    <source>
        <dbReference type="ARBA" id="ARBA00022842"/>
    </source>
</evidence>
<dbReference type="InterPro" id="IPR003959">
    <property type="entry name" value="ATPase_AAA_core"/>
</dbReference>
<proteinExistence type="inferred from homology"/>
<keyword evidence="5" id="KW-0547">Nucleotide-binding</keyword>
<dbReference type="SUPFAM" id="SSF52540">
    <property type="entry name" value="P-loop containing nucleoside triphosphate hydrolases"/>
    <property type="match status" value="1"/>
</dbReference>
<dbReference type="InterPro" id="IPR027417">
    <property type="entry name" value="P-loop_NTPase"/>
</dbReference>
<dbReference type="InterPro" id="IPR050747">
    <property type="entry name" value="Mitochondrial_chaperone_BCS1"/>
</dbReference>
<evidence type="ECO:0000256" key="6">
    <source>
        <dbReference type="SAM" id="MobiDB-lite"/>
    </source>
</evidence>
<sequence>MAFSSTSDVAITSNSSTKALIVSAATSAAASAFFLHQFVPASVQDQLLSTFNGLLSHLSNQVTIVVEESDGLSPNHMYKAAETYLASAVVPKASTSRRLRISVPYDDDDDDSIGDDPDRDEITSDSVLITIDRGEEVTDLYQGVKFLWRLATRETKGQSGFRFYDQGGPTEVKYYELTFHKRYRDFAIKSYLSHVLQQAKVIREETKTLRLWTNGADVIYNSAIWNSVKQRHPATFDKVAMAEDKKKALMDDLLHFVQRKDYYKRIGKAWKRGYLLYGPPGTGKSTLIAAMANFLRFDIYDLELTEVKSNTMLRTLLMTTTSRSILVIEDIDCSLDLQNRDKEKKRKARKEGVPKVTLSGLLNFVDGLWSSCGDERIIIFTTNYKEKLDPALLRPGRMDMHIHMGFCDSSAFRVLASNYHNLKDHPLFAEIDSLLETVEVAPAEVAEALMRSDNAEIALKGLIELLNNKKLEPHESKEDDALTSGEQDCEEEITEESSDSE</sequence>
<dbReference type="PROSITE" id="PS00674">
    <property type="entry name" value="AAA"/>
    <property type="match status" value="1"/>
</dbReference>